<evidence type="ECO:0000313" key="2">
    <source>
        <dbReference type="Proteomes" id="UP000631114"/>
    </source>
</evidence>
<gene>
    <name evidence="1" type="ORF">IFM89_033903</name>
</gene>
<dbReference type="InterPro" id="IPR026750">
    <property type="entry name" value="NTAN1"/>
</dbReference>
<dbReference type="GO" id="GO:0006511">
    <property type="term" value="P:ubiquitin-dependent protein catabolic process"/>
    <property type="evidence" value="ECO:0007669"/>
    <property type="project" value="TreeGrafter"/>
</dbReference>
<evidence type="ECO:0000313" key="1">
    <source>
        <dbReference type="EMBL" id="KAF9607315.1"/>
    </source>
</evidence>
<dbReference type="Pfam" id="PF14736">
    <property type="entry name" value="N_Asn_amidohyd"/>
    <property type="match status" value="1"/>
</dbReference>
<dbReference type="GO" id="GO:0005634">
    <property type="term" value="C:nucleus"/>
    <property type="evidence" value="ECO:0007669"/>
    <property type="project" value="TreeGrafter"/>
</dbReference>
<dbReference type="PANTHER" id="PTHR12498:SF0">
    <property type="entry name" value="PROTEIN N-TERMINAL ASPARAGINE AMIDOHYDROLASE"/>
    <property type="match status" value="1"/>
</dbReference>
<proteinExistence type="predicted"/>
<dbReference type="PANTHER" id="PTHR12498">
    <property type="entry name" value="N-TERMINAL ASPARAGINE AMIDOHYDROLASE"/>
    <property type="match status" value="1"/>
</dbReference>
<accession>A0A835LTT5</accession>
<organism evidence="1 2">
    <name type="scientific">Coptis chinensis</name>
    <dbReference type="NCBI Taxonomy" id="261450"/>
    <lineage>
        <taxon>Eukaryota</taxon>
        <taxon>Viridiplantae</taxon>
        <taxon>Streptophyta</taxon>
        <taxon>Embryophyta</taxon>
        <taxon>Tracheophyta</taxon>
        <taxon>Spermatophyta</taxon>
        <taxon>Magnoliopsida</taxon>
        <taxon>Ranunculales</taxon>
        <taxon>Ranunculaceae</taxon>
        <taxon>Coptidoideae</taxon>
        <taxon>Coptis</taxon>
    </lineage>
</organism>
<dbReference type="Proteomes" id="UP000631114">
    <property type="component" value="Unassembled WGS sequence"/>
</dbReference>
<dbReference type="GO" id="GO:0008418">
    <property type="term" value="F:protein-N-terminal asparagine amidohydrolase activity"/>
    <property type="evidence" value="ECO:0007669"/>
    <property type="project" value="InterPro"/>
</dbReference>
<keyword evidence="2" id="KW-1185">Reference proteome</keyword>
<dbReference type="AlphaFoldDB" id="A0A835LTT5"/>
<dbReference type="OrthoDB" id="539995at2759"/>
<dbReference type="EMBL" id="JADFTS010000005">
    <property type="protein sequence ID" value="KAF9607315.1"/>
    <property type="molecule type" value="Genomic_DNA"/>
</dbReference>
<reference evidence="1 2" key="1">
    <citation type="submission" date="2020-10" db="EMBL/GenBank/DDBJ databases">
        <title>The Coptis chinensis genome and diversification of protoberbering-type alkaloids.</title>
        <authorList>
            <person name="Wang B."/>
            <person name="Shu S."/>
            <person name="Song C."/>
            <person name="Liu Y."/>
        </authorList>
    </citation>
    <scope>NUCLEOTIDE SEQUENCE [LARGE SCALE GENOMIC DNA]</scope>
    <source>
        <strain evidence="1">HL-2020</strain>
        <tissue evidence="1">Leaf</tissue>
    </source>
</reference>
<name>A0A835LTT5_9MAGN</name>
<protein>
    <submittedName>
        <fullName evidence="1">Uncharacterized protein</fullName>
    </submittedName>
</protein>
<sequence length="165" mass="18984">MKLKHIKFGCSRNDDISNGKHSGHSFPLWSKLLQALKNRRERFHIQTLFVLGHNTGIDSDGYSYPIIHGLVKTCTGTISPANFDRTSRCPNEIVKRIRWRTSRWKYIVFSLQQLSIHKSSLDVLPAPLVEGPDFVDNEKKVCTKYNKCGGFNALYYINLKHNFSD</sequence>
<comment type="caution">
    <text evidence="1">The sequence shown here is derived from an EMBL/GenBank/DDBJ whole genome shotgun (WGS) entry which is preliminary data.</text>
</comment>